<dbReference type="RefSeq" id="WP_063071390.1">
    <property type="nucleotide sequence ID" value="NZ_LQXA01000028.1"/>
</dbReference>
<dbReference type="AlphaFoldDB" id="A0A154V1R9"/>
<feature type="domain" description="Helicase XPB/Ssl2 N-terminal" evidence="2">
    <location>
        <begin position="355"/>
        <end position="483"/>
    </location>
</feature>
<protein>
    <recommendedName>
        <fullName evidence="2">Helicase XPB/Ssl2 N-terminal domain-containing protein</fullName>
    </recommendedName>
</protein>
<dbReference type="STRING" id="31965.AWH51_08935"/>
<dbReference type="OrthoDB" id="3415124at2"/>
<sequence length="627" mass="64958">MTDALVLASRLRALDDDALADLVRDRGVDASRVADLFDLADALLAPDAVARALEQLDRTSLAVLAVACAEGAASRRVPLSVVRDAIARRSGEDPIDPEDIADAARRGAGTLLADVDEDGITTHPEVQAELASWPDAGRPGTDELARLAPPAPLAAVPRVDPDEVDRRAGESAFASIVAVAALVDELSREPARELSRGGMSLPDARRLSAALAVDLDGVPVLLAIAARAGLAARAGRAWSVTDAAAEWSALPTAARWRALASSWLDALAPTTREILAERADAAWGPGLIDGVLWRFPGGSAWIADRITAFTRDAGLLGITTGDVPSSAGRALLTTGAAAAAAELAAHLPAEVDRVYLQHDLTVVSPGPLDPSVESRLLAVADVEGRGLAASYRISAGSVARALAAGDSGDGIRAFLAGISLTGIPQPLDYLLDEAVARFGRLRIRPADLPDAAEARTAVVSDDAALLATLLVDRDLASLRLVRVDDVTLASPATPDAVERTLVAARLGPVREGPDGRPIAPDARATPARPIATDPSPDAADALVARVRAADGPDDGTAWTARQLEVAIRAKAALSVRVRLPDGREVDHVLEPASIAGGRLRARDRVADVERTLPLSSIVSLSPGPIPS</sequence>
<evidence type="ECO:0000313" key="3">
    <source>
        <dbReference type="EMBL" id="KZC95257.1"/>
    </source>
</evidence>
<accession>A0A154V1R9</accession>
<evidence type="ECO:0000256" key="1">
    <source>
        <dbReference type="SAM" id="MobiDB-lite"/>
    </source>
</evidence>
<evidence type="ECO:0000313" key="4">
    <source>
        <dbReference type="Proteomes" id="UP000076218"/>
    </source>
</evidence>
<dbReference type="Pfam" id="PF13625">
    <property type="entry name" value="Helicase_C_3"/>
    <property type="match status" value="1"/>
</dbReference>
<organism evidence="3 4">
    <name type="scientific">Clavibacter tessellarius</name>
    <dbReference type="NCBI Taxonomy" id="31965"/>
    <lineage>
        <taxon>Bacteria</taxon>
        <taxon>Bacillati</taxon>
        <taxon>Actinomycetota</taxon>
        <taxon>Actinomycetes</taxon>
        <taxon>Micrococcales</taxon>
        <taxon>Microbacteriaceae</taxon>
        <taxon>Clavibacter</taxon>
    </lineage>
</organism>
<dbReference type="InterPro" id="IPR032830">
    <property type="entry name" value="XPB/Ssl2_N"/>
</dbReference>
<evidence type="ECO:0000259" key="2">
    <source>
        <dbReference type="Pfam" id="PF13625"/>
    </source>
</evidence>
<feature type="region of interest" description="Disordered" evidence="1">
    <location>
        <begin position="508"/>
        <end position="536"/>
    </location>
</feature>
<comment type="caution">
    <text evidence="3">The sequence shown here is derived from an EMBL/GenBank/DDBJ whole genome shotgun (WGS) entry which is preliminary data.</text>
</comment>
<proteinExistence type="predicted"/>
<gene>
    <name evidence="3" type="ORF">AWH51_08935</name>
</gene>
<reference evidence="3 4" key="1">
    <citation type="submission" date="2016-01" db="EMBL/GenBank/DDBJ databases">
        <title>Draft genome sequence of Clavibacter michiganensis subsp. tessellarius DOAB 609.</title>
        <authorList>
            <person name="Tambong J.T."/>
        </authorList>
    </citation>
    <scope>NUCLEOTIDE SEQUENCE [LARGE SCALE GENOMIC DNA]</scope>
    <source>
        <strain evidence="3 4">DOAB 609</strain>
    </source>
</reference>
<name>A0A154V1R9_9MICO</name>
<dbReference type="Proteomes" id="UP000076218">
    <property type="component" value="Unassembled WGS sequence"/>
</dbReference>
<dbReference type="EMBL" id="LQXA01000028">
    <property type="protein sequence ID" value="KZC95257.1"/>
    <property type="molecule type" value="Genomic_DNA"/>
</dbReference>